<reference evidence="2" key="2">
    <citation type="submission" date="2018-03" db="EMBL/GenBank/DDBJ databases">
        <title>The Triticum urartu genome reveals the dynamic nature of wheat genome evolution.</title>
        <authorList>
            <person name="Ling H."/>
            <person name="Ma B."/>
            <person name="Shi X."/>
            <person name="Liu H."/>
            <person name="Dong L."/>
            <person name="Sun H."/>
            <person name="Cao Y."/>
            <person name="Gao Q."/>
            <person name="Zheng S."/>
            <person name="Li Y."/>
            <person name="Yu Y."/>
            <person name="Du H."/>
            <person name="Qi M."/>
            <person name="Li Y."/>
            <person name="Yu H."/>
            <person name="Cui Y."/>
            <person name="Wang N."/>
            <person name="Chen C."/>
            <person name="Wu H."/>
            <person name="Zhao Y."/>
            <person name="Zhang J."/>
            <person name="Li Y."/>
            <person name="Zhou W."/>
            <person name="Zhang B."/>
            <person name="Hu W."/>
            <person name="Eijk M."/>
            <person name="Tang J."/>
            <person name="Witsenboer H."/>
            <person name="Zhao S."/>
            <person name="Li Z."/>
            <person name="Zhang A."/>
            <person name="Wang D."/>
            <person name="Liang C."/>
        </authorList>
    </citation>
    <scope>NUCLEOTIDE SEQUENCE [LARGE SCALE GENOMIC DNA]</scope>
    <source>
        <strain evidence="2">cv. G1812</strain>
    </source>
</reference>
<sequence>MAVIMTGLGLGISSNALRASSGRQQWWYMWRRAEAEKGSEGKRPERSARRCSWRPAAREVAAAAARKAGGRAGRSAAGLARRAAAKVARAATASPEARRSATAADQEAGREGSTARRNSARTEGVELWMGVLCRL</sequence>
<name>A0A8R7U4C3_TRIUA</name>
<keyword evidence="3" id="KW-1185">Reference proteome</keyword>
<feature type="region of interest" description="Disordered" evidence="1">
    <location>
        <begin position="87"/>
        <end position="121"/>
    </location>
</feature>
<dbReference type="Proteomes" id="UP000015106">
    <property type="component" value="Chromosome 4"/>
</dbReference>
<dbReference type="EnsemblPlants" id="TuG1812G0400001239.01.T01">
    <property type="protein sequence ID" value="TuG1812G0400001239.01.T01.cds434442"/>
    <property type="gene ID" value="TuG1812G0400001239.01"/>
</dbReference>
<accession>A0A8R7U4C3</accession>
<evidence type="ECO:0000313" key="2">
    <source>
        <dbReference type="EnsemblPlants" id="TuG1812G0400001239.01.T01.cds434442"/>
    </source>
</evidence>
<reference evidence="2" key="3">
    <citation type="submission" date="2022-06" db="UniProtKB">
        <authorList>
            <consortium name="EnsemblPlants"/>
        </authorList>
    </citation>
    <scope>IDENTIFICATION</scope>
</reference>
<protein>
    <submittedName>
        <fullName evidence="2">Uncharacterized protein</fullName>
    </submittedName>
</protein>
<organism evidence="2 3">
    <name type="scientific">Triticum urartu</name>
    <name type="common">Red wild einkorn</name>
    <name type="synonym">Crithodium urartu</name>
    <dbReference type="NCBI Taxonomy" id="4572"/>
    <lineage>
        <taxon>Eukaryota</taxon>
        <taxon>Viridiplantae</taxon>
        <taxon>Streptophyta</taxon>
        <taxon>Embryophyta</taxon>
        <taxon>Tracheophyta</taxon>
        <taxon>Spermatophyta</taxon>
        <taxon>Magnoliopsida</taxon>
        <taxon>Liliopsida</taxon>
        <taxon>Poales</taxon>
        <taxon>Poaceae</taxon>
        <taxon>BOP clade</taxon>
        <taxon>Pooideae</taxon>
        <taxon>Triticodae</taxon>
        <taxon>Triticeae</taxon>
        <taxon>Triticinae</taxon>
        <taxon>Triticum</taxon>
    </lineage>
</organism>
<evidence type="ECO:0000313" key="3">
    <source>
        <dbReference type="Proteomes" id="UP000015106"/>
    </source>
</evidence>
<reference evidence="3" key="1">
    <citation type="journal article" date="2013" name="Nature">
        <title>Draft genome of the wheat A-genome progenitor Triticum urartu.</title>
        <authorList>
            <person name="Ling H.Q."/>
            <person name="Zhao S."/>
            <person name="Liu D."/>
            <person name="Wang J."/>
            <person name="Sun H."/>
            <person name="Zhang C."/>
            <person name="Fan H."/>
            <person name="Li D."/>
            <person name="Dong L."/>
            <person name="Tao Y."/>
            <person name="Gao C."/>
            <person name="Wu H."/>
            <person name="Li Y."/>
            <person name="Cui Y."/>
            <person name="Guo X."/>
            <person name="Zheng S."/>
            <person name="Wang B."/>
            <person name="Yu K."/>
            <person name="Liang Q."/>
            <person name="Yang W."/>
            <person name="Lou X."/>
            <person name="Chen J."/>
            <person name="Feng M."/>
            <person name="Jian J."/>
            <person name="Zhang X."/>
            <person name="Luo G."/>
            <person name="Jiang Y."/>
            <person name="Liu J."/>
            <person name="Wang Z."/>
            <person name="Sha Y."/>
            <person name="Zhang B."/>
            <person name="Wu H."/>
            <person name="Tang D."/>
            <person name="Shen Q."/>
            <person name="Xue P."/>
            <person name="Zou S."/>
            <person name="Wang X."/>
            <person name="Liu X."/>
            <person name="Wang F."/>
            <person name="Yang Y."/>
            <person name="An X."/>
            <person name="Dong Z."/>
            <person name="Zhang K."/>
            <person name="Zhang X."/>
            <person name="Luo M.C."/>
            <person name="Dvorak J."/>
            <person name="Tong Y."/>
            <person name="Wang J."/>
            <person name="Yang H."/>
            <person name="Li Z."/>
            <person name="Wang D."/>
            <person name="Zhang A."/>
            <person name="Wang J."/>
        </authorList>
    </citation>
    <scope>NUCLEOTIDE SEQUENCE</scope>
    <source>
        <strain evidence="3">cv. G1812</strain>
    </source>
</reference>
<dbReference type="AlphaFoldDB" id="A0A8R7U4C3"/>
<dbReference type="Gramene" id="TuG1812G0400001239.01.T01">
    <property type="protein sequence ID" value="TuG1812G0400001239.01.T01.cds434442"/>
    <property type="gene ID" value="TuG1812G0400001239.01"/>
</dbReference>
<proteinExistence type="predicted"/>
<evidence type="ECO:0000256" key="1">
    <source>
        <dbReference type="SAM" id="MobiDB-lite"/>
    </source>
</evidence>